<dbReference type="Pfam" id="PF01883">
    <property type="entry name" value="FeS_assembly_P"/>
    <property type="match status" value="1"/>
</dbReference>
<keyword evidence="3" id="KW-1185">Reference proteome</keyword>
<feature type="domain" description="MIP18 family-like" evidence="1">
    <location>
        <begin position="87"/>
        <end position="160"/>
    </location>
</feature>
<gene>
    <name evidence="2" type="primary">sufT</name>
    <name evidence="2" type="ORF">ACFO6Q_02410</name>
</gene>
<accession>A0ABV9QPB7</accession>
<dbReference type="RefSeq" id="WP_380018903.1">
    <property type="nucleotide sequence ID" value="NZ_JBHSHD010000003.1"/>
</dbReference>
<name>A0ABV9QPB7_9GAMM</name>
<comment type="caution">
    <text evidence="2">The sequence shown here is derived from an EMBL/GenBank/DDBJ whole genome shotgun (WGS) entry which is preliminary data.</text>
</comment>
<evidence type="ECO:0000259" key="1">
    <source>
        <dbReference type="Pfam" id="PF01883"/>
    </source>
</evidence>
<evidence type="ECO:0000313" key="2">
    <source>
        <dbReference type="EMBL" id="MFC4819158.1"/>
    </source>
</evidence>
<proteinExistence type="predicted"/>
<dbReference type="InterPro" id="IPR052339">
    <property type="entry name" value="Fe-S_Maturation_MIP18"/>
</dbReference>
<protein>
    <submittedName>
        <fullName evidence="2">Fe-S cluster assembly protein SufT</fullName>
    </submittedName>
</protein>
<dbReference type="InterPro" id="IPR017776">
    <property type="entry name" value="FeS_assembly_SufT_put"/>
</dbReference>
<dbReference type="EMBL" id="JBHSHD010000003">
    <property type="protein sequence ID" value="MFC4819158.1"/>
    <property type="molecule type" value="Genomic_DNA"/>
</dbReference>
<dbReference type="NCBIfam" id="TIGR03406">
    <property type="entry name" value="FeS_long_SufT"/>
    <property type="match status" value="1"/>
</dbReference>
<dbReference type="InterPro" id="IPR034904">
    <property type="entry name" value="FSCA_dom_sf"/>
</dbReference>
<dbReference type="PANTHER" id="PTHR42831:SF1">
    <property type="entry name" value="FE-S PROTEIN MATURATION AUXILIARY FACTOR YITW"/>
    <property type="match status" value="1"/>
</dbReference>
<dbReference type="Gene3D" id="3.30.300.130">
    <property type="entry name" value="Fe-S cluster assembly (FSCA)"/>
    <property type="match status" value="1"/>
</dbReference>
<dbReference type="InterPro" id="IPR002744">
    <property type="entry name" value="MIP18-like"/>
</dbReference>
<sequence length="185" mass="20228">MGYSQTSEPIRLERDCAAVMVPQGEAVTLPAGQVGYITQALGGSFTVYVDGNLFRIQGSDADALGKEPPAALELPEDAGDAEVEKLVWQQLRTCFDPEIPINIVELGLVYDCDLERLDDGRRKVNVRMTLTAPGCGMGDILVDDVRTKLEMIPTVAEADVDLVFDPPWNQTMMSEAARLETGMMY</sequence>
<evidence type="ECO:0000313" key="3">
    <source>
        <dbReference type="Proteomes" id="UP001595886"/>
    </source>
</evidence>
<reference evidence="3" key="1">
    <citation type="journal article" date="2019" name="Int. J. Syst. Evol. Microbiol.">
        <title>The Global Catalogue of Microorganisms (GCM) 10K type strain sequencing project: providing services to taxonomists for standard genome sequencing and annotation.</title>
        <authorList>
            <consortium name="The Broad Institute Genomics Platform"/>
            <consortium name="The Broad Institute Genome Sequencing Center for Infectious Disease"/>
            <person name="Wu L."/>
            <person name="Ma J."/>
        </authorList>
    </citation>
    <scope>NUCLEOTIDE SEQUENCE [LARGE SCALE GENOMIC DNA]</scope>
    <source>
        <strain evidence="3">CCUG 30340</strain>
    </source>
</reference>
<organism evidence="2 3">
    <name type="scientific">Dokdonella ginsengisoli</name>
    <dbReference type="NCBI Taxonomy" id="363846"/>
    <lineage>
        <taxon>Bacteria</taxon>
        <taxon>Pseudomonadati</taxon>
        <taxon>Pseudomonadota</taxon>
        <taxon>Gammaproteobacteria</taxon>
        <taxon>Lysobacterales</taxon>
        <taxon>Rhodanobacteraceae</taxon>
        <taxon>Dokdonella</taxon>
    </lineage>
</organism>
<dbReference type="SUPFAM" id="SSF117916">
    <property type="entry name" value="Fe-S cluster assembly (FSCA) domain-like"/>
    <property type="match status" value="1"/>
</dbReference>
<dbReference type="Proteomes" id="UP001595886">
    <property type="component" value="Unassembled WGS sequence"/>
</dbReference>
<dbReference type="PANTHER" id="PTHR42831">
    <property type="entry name" value="FE-S PROTEIN MATURATION AUXILIARY FACTOR YITW"/>
    <property type="match status" value="1"/>
</dbReference>